<evidence type="ECO:0000256" key="1">
    <source>
        <dbReference type="ARBA" id="ARBA00007888"/>
    </source>
</evidence>
<keyword evidence="2" id="KW-0479">Metal-binding</keyword>
<dbReference type="AlphaFoldDB" id="A0A0F9W286"/>
<dbReference type="PIRSF" id="PIRSF005622">
    <property type="entry name" value="Hydrgn_mat_hypD"/>
    <property type="match status" value="1"/>
</dbReference>
<dbReference type="PANTHER" id="PTHR30149">
    <property type="entry name" value="HYDROGENASE PROTEIN ASSEMBLY PROTEIN HYPD"/>
    <property type="match status" value="1"/>
</dbReference>
<comment type="similarity">
    <text evidence="1">Belongs to the HypD family.</text>
</comment>
<dbReference type="GO" id="GO:0051539">
    <property type="term" value="F:4 iron, 4 sulfur cluster binding"/>
    <property type="evidence" value="ECO:0007669"/>
    <property type="project" value="TreeGrafter"/>
</dbReference>
<dbReference type="Pfam" id="PF01924">
    <property type="entry name" value="HypD"/>
    <property type="match status" value="1"/>
</dbReference>
<dbReference type="GO" id="GO:0005506">
    <property type="term" value="F:iron ion binding"/>
    <property type="evidence" value="ECO:0007669"/>
    <property type="project" value="TreeGrafter"/>
</dbReference>
<gene>
    <name evidence="4" type="ORF">LCGC14_0018870</name>
</gene>
<organism evidence="4">
    <name type="scientific">marine sediment metagenome</name>
    <dbReference type="NCBI Taxonomy" id="412755"/>
    <lineage>
        <taxon>unclassified sequences</taxon>
        <taxon>metagenomes</taxon>
        <taxon>ecological metagenomes</taxon>
    </lineage>
</organism>
<dbReference type="InterPro" id="IPR042243">
    <property type="entry name" value="HypD_1"/>
</dbReference>
<sequence>MNAHPATARALVEQINRAAAPLGGVGVMEVCGTHTVSLFRSGVRSLLTDRIELISGPGCPVCVTSQGYLDAACELAARDDVTICTYGDMVRVPGSHGSLSEMRAKGADVMVVYSARDALAHARNNPDRQVVFLAVGFETTTPATAATVIDADRCGAENFTVLPAHKLVVPAMAALLAAGDVPIDGFLCPGHVSVIIGAGAYQRLVDDYRRPCVVAGFEPTQMLDGILHIVRQVAAGDARVENVYGVAVTDEGNAAARRLIDRVFVPADTVWRAMGTIPASGLDLREEYKRFDARERFDVQEGPDVCPPGCLCGDVIQGKAHPPECTLFGVACTPVKPVGPCMVSSEGACAAWYKYGRTGER</sequence>
<accession>A0A0F9W286</accession>
<evidence type="ECO:0000256" key="3">
    <source>
        <dbReference type="ARBA" id="ARBA00023004"/>
    </source>
</evidence>
<dbReference type="PANTHER" id="PTHR30149:SF0">
    <property type="entry name" value="HYDROGENASE MATURATION FACTOR HYPD"/>
    <property type="match status" value="1"/>
</dbReference>
<keyword evidence="3" id="KW-0408">Iron</keyword>
<proteinExistence type="inferred from homology"/>
<evidence type="ECO:0008006" key="5">
    <source>
        <dbReference type="Google" id="ProtNLM"/>
    </source>
</evidence>
<reference evidence="4" key="1">
    <citation type="journal article" date="2015" name="Nature">
        <title>Complex archaea that bridge the gap between prokaryotes and eukaryotes.</title>
        <authorList>
            <person name="Spang A."/>
            <person name="Saw J.H."/>
            <person name="Jorgensen S.L."/>
            <person name="Zaremba-Niedzwiedzka K."/>
            <person name="Martijn J."/>
            <person name="Lind A.E."/>
            <person name="van Eijk R."/>
            <person name="Schleper C."/>
            <person name="Guy L."/>
            <person name="Ettema T.J."/>
        </authorList>
    </citation>
    <scope>NUCLEOTIDE SEQUENCE</scope>
</reference>
<evidence type="ECO:0000313" key="4">
    <source>
        <dbReference type="EMBL" id="KKO11406.1"/>
    </source>
</evidence>
<name>A0A0F9W286_9ZZZZ</name>
<dbReference type="NCBIfam" id="TIGR00075">
    <property type="entry name" value="hypD"/>
    <property type="match status" value="1"/>
</dbReference>
<dbReference type="Gene3D" id="6.10.20.100">
    <property type="match status" value="1"/>
</dbReference>
<dbReference type="Gene3D" id="3.40.50.11740">
    <property type="entry name" value="HypD, alpha/beta domain 2"/>
    <property type="match status" value="2"/>
</dbReference>
<dbReference type="GO" id="GO:0051604">
    <property type="term" value="P:protein maturation"/>
    <property type="evidence" value="ECO:0007669"/>
    <property type="project" value="TreeGrafter"/>
</dbReference>
<protein>
    <recommendedName>
        <fullName evidence="5">Hydrogenase formation protein HypD</fullName>
    </recommendedName>
</protein>
<dbReference type="EMBL" id="LAZR01000003">
    <property type="protein sequence ID" value="KKO11406.1"/>
    <property type="molecule type" value="Genomic_DNA"/>
</dbReference>
<dbReference type="InterPro" id="IPR002780">
    <property type="entry name" value="Hyd_form_HypD"/>
</dbReference>
<dbReference type="InterPro" id="IPR042244">
    <property type="entry name" value="HypD_2_sf"/>
</dbReference>
<dbReference type="GO" id="GO:0070025">
    <property type="term" value="F:carbon monoxide binding"/>
    <property type="evidence" value="ECO:0007669"/>
    <property type="project" value="TreeGrafter"/>
</dbReference>
<evidence type="ECO:0000256" key="2">
    <source>
        <dbReference type="ARBA" id="ARBA00022723"/>
    </source>
</evidence>
<comment type="caution">
    <text evidence="4">The sequence shown here is derived from an EMBL/GenBank/DDBJ whole genome shotgun (WGS) entry which is preliminary data.</text>
</comment>